<dbReference type="Proteomes" id="UP000663872">
    <property type="component" value="Unassembled WGS sequence"/>
</dbReference>
<evidence type="ECO:0000313" key="4">
    <source>
        <dbReference type="Proteomes" id="UP000663833"/>
    </source>
</evidence>
<proteinExistence type="predicted"/>
<keyword evidence="1" id="KW-0472">Membrane</keyword>
<evidence type="ECO:0000256" key="1">
    <source>
        <dbReference type="SAM" id="Phobius"/>
    </source>
</evidence>
<dbReference type="EMBL" id="CAJNYD010001535">
    <property type="protein sequence ID" value="CAF3347494.1"/>
    <property type="molecule type" value="Genomic_DNA"/>
</dbReference>
<feature type="transmembrane region" description="Helical" evidence="1">
    <location>
        <begin position="107"/>
        <end position="129"/>
    </location>
</feature>
<protein>
    <recommendedName>
        <fullName evidence="5">Transmembrane protein</fullName>
    </recommendedName>
</protein>
<reference evidence="2" key="1">
    <citation type="submission" date="2021-02" db="EMBL/GenBank/DDBJ databases">
        <authorList>
            <person name="Nowell W R."/>
        </authorList>
    </citation>
    <scope>NUCLEOTIDE SEQUENCE</scope>
</reference>
<accession>A0A817W2U1</accession>
<dbReference type="AlphaFoldDB" id="A0A817W2U1"/>
<comment type="caution">
    <text evidence="2">The sequence shown here is derived from an EMBL/GenBank/DDBJ whole genome shotgun (WGS) entry which is preliminary data.</text>
</comment>
<dbReference type="Proteomes" id="UP000663833">
    <property type="component" value="Unassembled WGS sequence"/>
</dbReference>
<organism evidence="2 4">
    <name type="scientific">Rotaria socialis</name>
    <dbReference type="NCBI Taxonomy" id="392032"/>
    <lineage>
        <taxon>Eukaryota</taxon>
        <taxon>Metazoa</taxon>
        <taxon>Spiralia</taxon>
        <taxon>Gnathifera</taxon>
        <taxon>Rotifera</taxon>
        <taxon>Eurotatoria</taxon>
        <taxon>Bdelloidea</taxon>
        <taxon>Philodinida</taxon>
        <taxon>Philodinidae</taxon>
        <taxon>Rotaria</taxon>
    </lineage>
</organism>
<name>A0A817W2U1_9BILA</name>
<keyword evidence="1" id="KW-1133">Transmembrane helix</keyword>
<sequence>MDPPSYETIFYQPNSIPPSYVSYGQQLICTNGHIGSDSQDQIRNMPFTQRNDLLVPVEHSLTTASTSTNITTKLQAFYIFSSITYLLWGGMAIGLEISILVYSSSVYYRGVFTGGIMMGAALHMLFAACRVSYSINYMIRLLIFVLISCIVGVSLSIVDLSVSKKCINPISNAMCDEHIGRMLKLTILIELVFATIHTGVNLASVFLTGDCPSSFNIQTNATDISFQTSSTLLIILSKSSFKLTIIDQTTRNVLLQSSRNIFAGVWGGAYENLYSGYMFRVGYAKDYRAIGVLKSYACSSSSKSIIFSFDEFYPAFMQQEKNDRNIHLQIEYTGRKKHFNTQSSHYFFSIFNIII</sequence>
<gene>
    <name evidence="3" type="ORF">GRG538_LOCUS26864</name>
    <name evidence="2" type="ORF">LUA448_LOCUS12751</name>
</gene>
<feature type="transmembrane region" description="Helical" evidence="1">
    <location>
        <begin position="77"/>
        <end position="101"/>
    </location>
</feature>
<dbReference type="EMBL" id="CAJNYT010004643">
    <property type="protein sequence ID" value="CAF3678524.1"/>
    <property type="molecule type" value="Genomic_DNA"/>
</dbReference>
<evidence type="ECO:0008006" key="5">
    <source>
        <dbReference type="Google" id="ProtNLM"/>
    </source>
</evidence>
<evidence type="ECO:0000313" key="2">
    <source>
        <dbReference type="EMBL" id="CAF3347494.1"/>
    </source>
</evidence>
<feature type="transmembrane region" description="Helical" evidence="1">
    <location>
        <begin position="141"/>
        <end position="162"/>
    </location>
</feature>
<keyword evidence="1" id="KW-0812">Transmembrane</keyword>
<evidence type="ECO:0000313" key="3">
    <source>
        <dbReference type="EMBL" id="CAF3678524.1"/>
    </source>
</evidence>